<evidence type="ECO:0000313" key="8">
    <source>
        <dbReference type="Proteomes" id="UP000789375"/>
    </source>
</evidence>
<gene>
    <name evidence="7" type="ORF">FMOSSE_LOCUS8089</name>
</gene>
<evidence type="ECO:0000259" key="4">
    <source>
        <dbReference type="Pfam" id="PF03178"/>
    </source>
</evidence>
<dbReference type="InterPro" id="IPR018846">
    <property type="entry name" value="Beta-prop_RSE1/DDB1/CPSF1_1st"/>
</dbReference>
<dbReference type="Pfam" id="PF23726">
    <property type="entry name" value="Beta-prop_RSE1_2nd"/>
    <property type="match status" value="1"/>
</dbReference>
<protein>
    <submittedName>
        <fullName evidence="7">1698_t:CDS:1</fullName>
    </submittedName>
</protein>
<dbReference type="InterPro" id="IPR050358">
    <property type="entry name" value="RSE1/DDB1/CFT1"/>
</dbReference>
<evidence type="ECO:0000259" key="5">
    <source>
        <dbReference type="Pfam" id="PF10433"/>
    </source>
</evidence>
<dbReference type="Proteomes" id="UP000789375">
    <property type="component" value="Unassembled WGS sequence"/>
</dbReference>
<proteinExistence type="predicted"/>
<reference evidence="7" key="1">
    <citation type="submission" date="2021-06" db="EMBL/GenBank/DDBJ databases">
        <authorList>
            <person name="Kallberg Y."/>
            <person name="Tangrot J."/>
            <person name="Rosling A."/>
        </authorList>
    </citation>
    <scope>NUCLEOTIDE SEQUENCE</scope>
    <source>
        <strain evidence="7">87-6 pot B 2015</strain>
    </source>
</reference>
<keyword evidence="8" id="KW-1185">Reference proteome</keyword>
<feature type="domain" description="RSE1/DDB1/CPSF1 C-terminal" evidence="4">
    <location>
        <begin position="1148"/>
        <end position="1472"/>
    </location>
</feature>
<dbReference type="Pfam" id="PF10433">
    <property type="entry name" value="Beta-prop_RSE1_1st"/>
    <property type="match status" value="1"/>
</dbReference>
<dbReference type="PANTHER" id="PTHR10644">
    <property type="entry name" value="DNA REPAIR/RNA PROCESSING CPSF FAMILY"/>
    <property type="match status" value="1"/>
</dbReference>
<accession>A0A9N9C1V2</accession>
<keyword evidence="2" id="KW-0539">Nucleus</keyword>
<feature type="region of interest" description="Disordered" evidence="3">
    <location>
        <begin position="460"/>
        <end position="479"/>
    </location>
</feature>
<dbReference type="InterPro" id="IPR004871">
    <property type="entry name" value="RSE1/DDB1/CPSF1_C"/>
</dbReference>
<dbReference type="GO" id="GO:0005634">
    <property type="term" value="C:nucleus"/>
    <property type="evidence" value="ECO:0007669"/>
    <property type="project" value="UniProtKB-SubCell"/>
</dbReference>
<dbReference type="GO" id="GO:0003676">
    <property type="term" value="F:nucleic acid binding"/>
    <property type="evidence" value="ECO:0007669"/>
    <property type="project" value="InterPro"/>
</dbReference>
<evidence type="ECO:0000313" key="7">
    <source>
        <dbReference type="EMBL" id="CAG8583947.1"/>
    </source>
</evidence>
<dbReference type="Pfam" id="PF03178">
    <property type="entry name" value="CPSF_A"/>
    <property type="match status" value="1"/>
</dbReference>
<evidence type="ECO:0000259" key="6">
    <source>
        <dbReference type="Pfam" id="PF23726"/>
    </source>
</evidence>
<evidence type="ECO:0000256" key="3">
    <source>
        <dbReference type="SAM" id="MobiDB-lite"/>
    </source>
</evidence>
<dbReference type="InterPro" id="IPR058543">
    <property type="entry name" value="Beta-prop_RSE1/DDB1/CPSF1_2nd"/>
</dbReference>
<feature type="domain" description="RSE1/DDB1/CPSF1 first beta-propeller" evidence="5">
    <location>
        <begin position="115"/>
        <end position="462"/>
    </location>
</feature>
<dbReference type="Gene3D" id="2.130.10.10">
    <property type="entry name" value="YVTN repeat-like/Quinoprotein amine dehydrogenase"/>
    <property type="match status" value="2"/>
</dbReference>
<sequence length="1507" mass="170362">MSIYPLYKELFPSTVVDKVVCAAFTSPTDVNVIVARTSILQIYRFIEDIELIAEENTAEDESNLTQELGKDDDQYGRVILDQKKAFENLDHVHVCQAFNFLFPTLKPAANPSSSKTAHLELVAQYKLFGNIASMGVVRTISSGINGMDSLLLSFKDAKVSLLEWSLATNSIVTVSIHYYEREEFKTEFLANTCTTELKVDPSNRCAVLNFYGNKLAILPFRQEDTTNLSEEEITKIASNLPYLQSIVFDVSSIDSQIKIKNVIDMEFLYGCHEPTLAILFESFQTWPGKSNSIKDTCSVITVTLDISKQKYPVVFTRDTLPQTCLKLISVPDSMGVIIITSDAIIYIDDSSLGIGIAVNTYASSTTRFPLDKTYENLGLALEGSCHVILDNKDILLSLSNGNLYVIKLVENEETVTGIRIEEAGNSTFPSCACKFSKGYFILGSRLGDTHLIKYYSSKKDQEKQNTNGATNNNRQPINNSIGDVRKSATSFLEMSDYKFIVCDTLINVGPIVDMAFGELTYPEEESQLHIIQKNLEIVTCTGYNDESSICVFHRNVNPIVNNSFPMEDCTNIWTVSCRDSMFIGISMESSGSKIDSNNGINSDFFDKYLFISKKDKTMVLGCGEELQELQQTDFYTDGPTINIGCLLNGTRILQVYDHGLRFVDNEGKLTQLIPIDETFEKGLVVFASIVDPYVLLLFDNGDIALMKVDERTKNIEACSQPERINVIPTVSCCIYRDDSELFSLVKDATQKLSLLKSDHKNKTTTYFSPMNLDDDEFDELCKGFETQNLNESKENSMEIDEEVKLDETPQVMGEVNEENVSGKVEKVKKATYWCTLFKQDGSLEIFKLPNFEEVFLFPHFDLSPAVLVDFASRQNLNSTSQKSEIKEILLINLGKRSKEPYLVARTIVGDIIIYKAYQYIPGSDVFDPFQKSQSQAELSERLAIRFSRVSQEYISRETIYSDIHDKPVSKRSTQQEPNKNDIDQFDDAIERQNFRLGPTSRKIIPFSNVGGYNGVFVTGVKPAWLLIANNNFLRLHPMSADGEIKCFTQFHNVHCKQGFLYANREDMLRLSELPSDFRYDMEWPIKKIPLNRTGYGIEYHAEMQVYALATSIPVEFILRDENGDPINDVEQDYLGRKERDQLLPETQKFSLELISPVTWETVDSYGFLEDEQILCIKCVNLQTKSTSSGRKSFIAVGTGFFRGEDVGMRGNVYIFEIIEVVPEPDNPQTNHKYKLLCHEEVKGSVTAICDVKGYLLTCVGPKIFIRAFEDNDRLISVAFIDIQIYGNSVVSVKDYILLGDVYKSVWFLGFQEEPAKLILVGKDYHSLEVSCLNYLIDEPMLYIAVADMDKNIHLFQYAPYNVQSFAGQKLIRRGDFHIGAQVKVMLSMPKKELVRTDPIEQGGTLDGSINIITPIPERMYKRLQLLHSKMVTGLQHIAGLNPKAFRLLNSKQKLAINPAKGILDGDLLFQFQNLAVHRQKEMTKHIGTTVERIIDDLLVVQESCDYF</sequence>
<evidence type="ECO:0000256" key="2">
    <source>
        <dbReference type="ARBA" id="ARBA00023242"/>
    </source>
</evidence>
<dbReference type="InterPro" id="IPR015943">
    <property type="entry name" value="WD40/YVTN_repeat-like_dom_sf"/>
</dbReference>
<organism evidence="7 8">
    <name type="scientific">Funneliformis mosseae</name>
    <name type="common">Endomycorrhizal fungus</name>
    <name type="synonym">Glomus mosseae</name>
    <dbReference type="NCBI Taxonomy" id="27381"/>
    <lineage>
        <taxon>Eukaryota</taxon>
        <taxon>Fungi</taxon>
        <taxon>Fungi incertae sedis</taxon>
        <taxon>Mucoromycota</taxon>
        <taxon>Glomeromycotina</taxon>
        <taxon>Glomeromycetes</taxon>
        <taxon>Glomerales</taxon>
        <taxon>Glomeraceae</taxon>
        <taxon>Funneliformis</taxon>
    </lineage>
</organism>
<feature type="compositionally biased region" description="Polar residues" evidence="3">
    <location>
        <begin position="464"/>
        <end position="479"/>
    </location>
</feature>
<comment type="caution">
    <text evidence="7">The sequence shown here is derived from an EMBL/GenBank/DDBJ whole genome shotgun (WGS) entry which is preliminary data.</text>
</comment>
<evidence type="ECO:0000256" key="1">
    <source>
        <dbReference type="ARBA" id="ARBA00004123"/>
    </source>
</evidence>
<dbReference type="EMBL" id="CAJVPP010002029">
    <property type="protein sequence ID" value="CAG8583947.1"/>
    <property type="molecule type" value="Genomic_DNA"/>
</dbReference>
<feature type="domain" description="RSE1/DDB1/CPSF1 second beta-propeller" evidence="6">
    <location>
        <begin position="562"/>
        <end position="1072"/>
    </location>
</feature>
<name>A0A9N9C1V2_FUNMO</name>
<comment type="subcellular location">
    <subcellularLocation>
        <location evidence="1">Nucleus</location>
    </subcellularLocation>
</comment>